<reference evidence="1" key="1">
    <citation type="journal article" date="2014" name="Genome Announc.">
        <title>Draft Genome Sequence of Mycobacterium triplex DSM 44626.</title>
        <authorList>
            <person name="Sassi M."/>
            <person name="Croce O."/>
            <person name="Robert C."/>
            <person name="Raoult D."/>
            <person name="Drancourt M."/>
        </authorList>
    </citation>
    <scope>NUCLEOTIDE SEQUENCE [LARGE SCALE GENOMIC DNA]</scope>
    <source>
        <strain evidence="1">DSM 44626</strain>
    </source>
</reference>
<reference evidence="1" key="2">
    <citation type="submission" date="2014-04" db="EMBL/GenBank/DDBJ databases">
        <authorList>
            <person name="Urmite Genomes U."/>
        </authorList>
    </citation>
    <scope>NUCLEOTIDE SEQUENCE</scope>
    <source>
        <strain evidence="1">DSM 44626</strain>
    </source>
</reference>
<dbReference type="eggNOG" id="COG0438">
    <property type="taxonomic scope" value="Bacteria"/>
</dbReference>
<dbReference type="PANTHER" id="PTHR36451">
    <property type="entry name" value="PAPS-DEPENDENT SULFOTRANSFERASE STF3"/>
    <property type="match status" value="1"/>
</dbReference>
<dbReference type="Proteomes" id="UP000193710">
    <property type="component" value="Unassembled WGS sequence"/>
</dbReference>
<dbReference type="STRING" id="47839.BN973_00620"/>
<dbReference type="Gene3D" id="3.40.50.300">
    <property type="entry name" value="P-loop containing nucleotide triphosphate hydrolases"/>
    <property type="match status" value="1"/>
</dbReference>
<proteinExistence type="predicted"/>
<dbReference type="Pfam" id="PF13469">
    <property type="entry name" value="Sulfotransfer_3"/>
    <property type="match status" value="1"/>
</dbReference>
<dbReference type="AlphaFoldDB" id="A0A024JSU4"/>
<evidence type="ECO:0000313" key="3">
    <source>
        <dbReference type="Proteomes" id="UP000193710"/>
    </source>
</evidence>
<dbReference type="InterPro" id="IPR027417">
    <property type="entry name" value="P-loop_NTPase"/>
</dbReference>
<dbReference type="EMBL" id="LQPY01000011">
    <property type="protein sequence ID" value="ORX06272.1"/>
    <property type="molecule type" value="Genomic_DNA"/>
</dbReference>
<dbReference type="EMBL" id="HG964446">
    <property type="protein sequence ID" value="CDO86278.1"/>
    <property type="molecule type" value="Genomic_DNA"/>
</dbReference>
<keyword evidence="1" id="KW-0808">Transferase</keyword>
<keyword evidence="3" id="KW-1185">Reference proteome</keyword>
<accession>A0A024JSU4</accession>
<reference evidence="2 3" key="3">
    <citation type="submission" date="2016-01" db="EMBL/GenBank/DDBJ databases">
        <title>The new phylogeny of the genus Mycobacterium.</title>
        <authorList>
            <person name="Tarcisio F."/>
            <person name="Conor M."/>
            <person name="Antonella G."/>
            <person name="Elisabetta G."/>
            <person name="Giulia F.S."/>
            <person name="Sara T."/>
            <person name="Anna F."/>
            <person name="Clotilde B."/>
            <person name="Roberto B."/>
            <person name="Veronica D.S."/>
            <person name="Fabio R."/>
            <person name="Monica P."/>
            <person name="Olivier J."/>
            <person name="Enrico T."/>
            <person name="Nicola S."/>
        </authorList>
    </citation>
    <scope>NUCLEOTIDE SEQUENCE [LARGE SCALE GENOMIC DNA]</scope>
    <source>
        <strain evidence="2 3">DSM 44626</strain>
    </source>
</reference>
<dbReference type="GO" id="GO:0016740">
    <property type="term" value="F:transferase activity"/>
    <property type="evidence" value="ECO:0007669"/>
    <property type="project" value="UniProtKB-KW"/>
</dbReference>
<dbReference type="InterPro" id="IPR052736">
    <property type="entry name" value="Stf3_sulfotransferase"/>
</dbReference>
<organism evidence="1">
    <name type="scientific">Mycobacterium triplex</name>
    <dbReference type="NCBI Taxonomy" id="47839"/>
    <lineage>
        <taxon>Bacteria</taxon>
        <taxon>Bacillati</taxon>
        <taxon>Actinomycetota</taxon>
        <taxon>Actinomycetes</taxon>
        <taxon>Mycobacteriales</taxon>
        <taxon>Mycobacteriaceae</taxon>
        <taxon>Mycobacterium</taxon>
        <taxon>Mycobacterium simiae complex</taxon>
    </lineage>
</organism>
<dbReference type="Proteomes" id="UP000028880">
    <property type="component" value="Unassembled WGS sequence"/>
</dbReference>
<dbReference type="RefSeq" id="WP_036465802.1">
    <property type="nucleotide sequence ID" value="NZ_HG964446.1"/>
</dbReference>
<gene>
    <name evidence="2" type="ORF">AWC29_08410</name>
    <name evidence="1" type="ORF">BN973_00620</name>
</gene>
<dbReference type="SUPFAM" id="SSF52540">
    <property type="entry name" value="P-loop containing nucleoside triphosphate hydrolases"/>
    <property type="match status" value="1"/>
</dbReference>
<protein>
    <submittedName>
        <fullName evidence="1">Sulfotransferase</fullName>
    </submittedName>
</protein>
<dbReference type="PANTHER" id="PTHR36451:SF1">
    <property type="entry name" value="OMEGA-HYDROXY-BETA-DIHYDROMENAQUINONE-9 SULFOTRANSFERASE STF3"/>
    <property type="match status" value="1"/>
</dbReference>
<dbReference type="HOGENOM" id="CLU_053496_0_0_11"/>
<dbReference type="OrthoDB" id="9777890at2"/>
<sequence length="387" mass="44226">MLTGRAVLDEARAQTGLADFGEDSYTEGLEILLRALRDEARLNERGQAFLHQRIVGYLSQRLQVEDWYRRHPEIDDVPISAPLIGLGLPRTGSTALSMLLAQDPDVRYLRRWESSQPCPPPATVQGVDPRIPPDRGEIVGTRRHVPGDTHGPMECHELMALDFKSHIFQSFAEIPSYSTWLVRQADLTPTLRYQRRVMKLLAWGEPHRPWRLKCPSHVLWLGALNAAFPDARFVMTHRDPTDVILSVADLYADIIGTFSDAIDRRYIGRLNVEHWSLGMERALQFRADGAEDRFYDIDFRAMQDDPIGEVAGLYAWLGIPVGAQFEAQMHSWWEHAAAEREPSSHADPVEFGIDFDEVRPRFARYVDSAQRWTSHRTADEQRKFDGC</sequence>
<evidence type="ECO:0000313" key="2">
    <source>
        <dbReference type="EMBL" id="ORX06272.1"/>
    </source>
</evidence>
<evidence type="ECO:0000313" key="1">
    <source>
        <dbReference type="EMBL" id="CDO86278.1"/>
    </source>
</evidence>
<name>A0A024JSU4_9MYCO</name>